<name>A0A246BFI9_9DEIO</name>
<sequence>MPFTWTPARRTGRLMRPSLARRSAAWLLAALLCGAPPLAAAGTVPPAGGAVTSRAPQYAQPDPRSRVLVELPVGAALTVYRCFPRWCEVQAVRQGARGWVIRSSISVQGACVQLVPLGFKDVRRQEGGYRTELDLNRNGRACDPDDLHAEKLRSAAPALARGGRS</sequence>
<accession>A0A246BFI9</accession>
<dbReference type="Proteomes" id="UP000197208">
    <property type="component" value="Unassembled WGS sequence"/>
</dbReference>
<evidence type="ECO:0000313" key="3">
    <source>
        <dbReference type="Proteomes" id="UP000197208"/>
    </source>
</evidence>
<proteinExistence type="predicted"/>
<evidence type="ECO:0008006" key="4">
    <source>
        <dbReference type="Google" id="ProtNLM"/>
    </source>
</evidence>
<evidence type="ECO:0000256" key="1">
    <source>
        <dbReference type="SAM" id="SignalP"/>
    </source>
</evidence>
<keyword evidence="3" id="KW-1185">Reference proteome</keyword>
<reference evidence="2 3" key="1">
    <citation type="submission" date="2017-05" db="EMBL/GenBank/DDBJ databases">
        <title>De novo genome assembly of Deniococcus indicus strain DR1.</title>
        <authorList>
            <person name="Chauhan D."/>
            <person name="Yennamalli R.M."/>
            <person name="Priyadarshini R."/>
        </authorList>
    </citation>
    <scope>NUCLEOTIDE SEQUENCE [LARGE SCALE GENOMIC DNA]</scope>
    <source>
        <strain evidence="2 3">DR1</strain>
    </source>
</reference>
<dbReference type="InterPro" id="IPR010466">
    <property type="entry name" value="DUF1058"/>
</dbReference>
<dbReference type="OrthoDB" id="72940at2"/>
<gene>
    <name evidence="2" type="ORF">CBQ26_18210</name>
</gene>
<dbReference type="Pfam" id="PF06347">
    <property type="entry name" value="SH3_4"/>
    <property type="match status" value="1"/>
</dbReference>
<dbReference type="AlphaFoldDB" id="A0A246BFI9"/>
<feature type="chain" id="PRO_5012987052" description="SH3b domain-containing protein" evidence="1">
    <location>
        <begin position="42"/>
        <end position="165"/>
    </location>
</feature>
<feature type="signal peptide" evidence="1">
    <location>
        <begin position="1"/>
        <end position="41"/>
    </location>
</feature>
<comment type="caution">
    <text evidence="2">The sequence shown here is derived from an EMBL/GenBank/DDBJ whole genome shotgun (WGS) entry which is preliminary data.</text>
</comment>
<dbReference type="EMBL" id="NHMK01000030">
    <property type="protein sequence ID" value="OWL93991.1"/>
    <property type="molecule type" value="Genomic_DNA"/>
</dbReference>
<protein>
    <recommendedName>
        <fullName evidence="4">SH3b domain-containing protein</fullName>
    </recommendedName>
</protein>
<evidence type="ECO:0000313" key="2">
    <source>
        <dbReference type="EMBL" id="OWL93991.1"/>
    </source>
</evidence>
<keyword evidence="1" id="KW-0732">Signal</keyword>
<organism evidence="2 3">
    <name type="scientific">Deinococcus indicus</name>
    <dbReference type="NCBI Taxonomy" id="223556"/>
    <lineage>
        <taxon>Bacteria</taxon>
        <taxon>Thermotogati</taxon>
        <taxon>Deinococcota</taxon>
        <taxon>Deinococci</taxon>
        <taxon>Deinococcales</taxon>
        <taxon>Deinococcaceae</taxon>
        <taxon>Deinococcus</taxon>
    </lineage>
</organism>